<evidence type="ECO:0000313" key="1">
    <source>
        <dbReference type="EMBL" id="EFK57358.1"/>
    </source>
</evidence>
<sequence>MIAKVLKNSIEGMKDVKSVLIVAGIEDLITGEIRLFQRKLGSTKEDCVINTLIWDAEQIQGGVLNINFHVPNLPGSSAENPTVVDNTQPDIQRMEYLGRIASSKLDGYIGPNFSLKLRDPGHIENFGKQWLYNIQVEYTFLRTDI</sequence>
<dbReference type="RefSeq" id="WP_002992974.1">
    <property type="nucleotide sequence ID" value="NZ_GL379770.1"/>
</dbReference>
<keyword evidence="2" id="KW-1185">Reference proteome</keyword>
<dbReference type="EMBL" id="ACHA02000011">
    <property type="protein sequence ID" value="EFK57358.1"/>
    <property type="molecule type" value="Genomic_DNA"/>
</dbReference>
<proteinExistence type="predicted"/>
<name>D7VN61_SPHSI</name>
<comment type="caution">
    <text evidence="1">The sequence shown here is derived from an EMBL/GenBank/DDBJ whole genome shotgun (WGS) entry which is preliminary data.</text>
</comment>
<dbReference type="STRING" id="525373.HMPREF0766_12431"/>
<dbReference type="AlphaFoldDB" id="D7VN61"/>
<dbReference type="GeneID" id="95427968"/>
<dbReference type="Proteomes" id="UP000006258">
    <property type="component" value="Unassembled WGS sequence"/>
</dbReference>
<organism evidence="1 2">
    <name type="scientific">Sphingobacterium spiritivorum ATCC 33861</name>
    <dbReference type="NCBI Taxonomy" id="525373"/>
    <lineage>
        <taxon>Bacteria</taxon>
        <taxon>Pseudomonadati</taxon>
        <taxon>Bacteroidota</taxon>
        <taxon>Sphingobacteriia</taxon>
        <taxon>Sphingobacteriales</taxon>
        <taxon>Sphingobacteriaceae</taxon>
        <taxon>Sphingobacterium</taxon>
    </lineage>
</organism>
<accession>D7VN61</accession>
<evidence type="ECO:0000313" key="2">
    <source>
        <dbReference type="Proteomes" id="UP000006258"/>
    </source>
</evidence>
<dbReference type="OrthoDB" id="1262402at2"/>
<reference evidence="1" key="1">
    <citation type="submission" date="2010-07" db="EMBL/GenBank/DDBJ databases">
        <authorList>
            <person name="Muzny D."/>
            <person name="Qin X."/>
            <person name="Buhay C."/>
            <person name="Dugan-Rocha S."/>
            <person name="Ding Y."/>
            <person name="Chen G."/>
            <person name="Hawes A."/>
            <person name="Holder M."/>
            <person name="Jhangiani S."/>
            <person name="Johnson A."/>
            <person name="Khan Z."/>
            <person name="Li Z."/>
            <person name="Liu W."/>
            <person name="Liu X."/>
            <person name="Perez L."/>
            <person name="Shen H."/>
            <person name="Wang Q."/>
            <person name="Watt J."/>
            <person name="Xi L."/>
            <person name="Xin Y."/>
            <person name="Zhou J."/>
            <person name="Deng J."/>
            <person name="Jiang H."/>
            <person name="Liu Y."/>
            <person name="Qu J."/>
            <person name="Song X.-Z."/>
            <person name="Zhang L."/>
            <person name="Villasana D."/>
            <person name="Johnson A."/>
            <person name="Liu J."/>
            <person name="Liyanage D."/>
            <person name="Lorensuhewa L."/>
            <person name="Robinson T."/>
            <person name="Song A."/>
            <person name="Song B.-B."/>
            <person name="Dinh H."/>
            <person name="Thornton R."/>
            <person name="Coyle M."/>
            <person name="Francisco L."/>
            <person name="Jackson L."/>
            <person name="Javaid M."/>
            <person name="Korchina V."/>
            <person name="Kovar C."/>
            <person name="Mata R."/>
            <person name="Mathew T."/>
            <person name="Ngo R."/>
            <person name="Nguyen L."/>
            <person name="Nguyen N."/>
            <person name="Okwuonu G."/>
            <person name="Ongeri F."/>
            <person name="Pham C."/>
            <person name="Simmons D."/>
            <person name="Wilczek-Boney K."/>
            <person name="Hale W."/>
            <person name="Jakkamsetti A."/>
            <person name="Pham P."/>
            <person name="Ruth R."/>
            <person name="San Lucas F."/>
            <person name="Warren J."/>
            <person name="Zhang J."/>
            <person name="Zhao Z."/>
            <person name="Zhou C."/>
            <person name="Zhu D."/>
            <person name="Lee S."/>
            <person name="Bess C."/>
            <person name="Blankenburg K."/>
            <person name="Forbes L."/>
            <person name="Fu Q."/>
            <person name="Gubbala S."/>
            <person name="Hirani K."/>
            <person name="Jayaseelan J.C."/>
            <person name="Lara F."/>
            <person name="Munidasa M."/>
            <person name="Palculict T."/>
            <person name="Patil S."/>
            <person name="Pu L.-L."/>
            <person name="Saada N."/>
            <person name="Tang L."/>
            <person name="Weissenberger G."/>
            <person name="Zhu Y."/>
            <person name="Hemphill L."/>
            <person name="Shang Y."/>
            <person name="Youmans B."/>
            <person name="Ayvaz T."/>
            <person name="Ross M."/>
            <person name="Santibanez J."/>
            <person name="Aqrawi P."/>
            <person name="Gross S."/>
            <person name="Joshi V."/>
            <person name="Fowler G."/>
            <person name="Nazareth L."/>
            <person name="Reid J."/>
            <person name="Worley K."/>
            <person name="Petrosino J."/>
            <person name="Highlander S."/>
            <person name="Gibbs R."/>
        </authorList>
    </citation>
    <scope>NUCLEOTIDE SEQUENCE [LARGE SCALE GENOMIC DNA]</scope>
    <source>
        <strain evidence="1">ATCC 33861</strain>
    </source>
</reference>
<protein>
    <submittedName>
        <fullName evidence="1">Uncharacterized protein</fullName>
    </submittedName>
</protein>
<gene>
    <name evidence="1" type="ORF">HMPREF0766_12431</name>
</gene>
<dbReference type="HOGENOM" id="CLU_1785660_0_0_10"/>